<dbReference type="HOGENOM" id="CLU_2676067_0_0_1"/>
<dbReference type="EMBL" id="CM001882">
    <property type="protein sequence ID" value="EOY02987.1"/>
    <property type="molecule type" value="Genomic_DNA"/>
</dbReference>
<evidence type="ECO:0000313" key="2">
    <source>
        <dbReference type="EMBL" id="EOY02987.1"/>
    </source>
</evidence>
<gene>
    <name evidence="2" type="ORF">TCM_017381</name>
</gene>
<sequence length="75" mass="8484">MAWKRKLWKRAPALMLLLLCTKRTYFQLDPINGSTGTESGADRGARFPEKGMVRHVHTTPRVVHSTFKPTSSSEV</sequence>
<reference evidence="2 3" key="1">
    <citation type="journal article" date="2013" name="Genome Biol.">
        <title>The genome sequence of the most widely cultivated cacao type and its use to identify candidate genes regulating pod color.</title>
        <authorList>
            <person name="Motamayor J.C."/>
            <person name="Mockaitis K."/>
            <person name="Schmutz J."/>
            <person name="Haiminen N."/>
            <person name="Iii D.L."/>
            <person name="Cornejo O."/>
            <person name="Findley S.D."/>
            <person name="Zheng P."/>
            <person name="Utro F."/>
            <person name="Royaert S."/>
            <person name="Saski C."/>
            <person name="Jenkins J."/>
            <person name="Podicheti R."/>
            <person name="Zhao M."/>
            <person name="Scheffler B.E."/>
            <person name="Stack J.C."/>
            <person name="Feltus F.A."/>
            <person name="Mustiga G.M."/>
            <person name="Amores F."/>
            <person name="Phillips W."/>
            <person name="Marelli J.P."/>
            <person name="May G.D."/>
            <person name="Shapiro H."/>
            <person name="Ma J."/>
            <person name="Bustamante C.D."/>
            <person name="Schnell R.J."/>
            <person name="Main D."/>
            <person name="Gilbert D."/>
            <person name="Parida L."/>
            <person name="Kuhn D.N."/>
        </authorList>
    </citation>
    <scope>NUCLEOTIDE SEQUENCE [LARGE SCALE GENOMIC DNA]</scope>
    <source>
        <strain evidence="3">cv. Matina 1-6</strain>
    </source>
</reference>
<keyword evidence="1" id="KW-0732">Signal</keyword>
<evidence type="ECO:0008006" key="4">
    <source>
        <dbReference type="Google" id="ProtNLM"/>
    </source>
</evidence>
<dbReference type="InParanoid" id="A0A061EF02"/>
<protein>
    <recommendedName>
        <fullName evidence="4">Secreted protein</fullName>
    </recommendedName>
</protein>
<dbReference type="Gramene" id="EOY02987">
    <property type="protein sequence ID" value="EOY02987"/>
    <property type="gene ID" value="TCM_017381"/>
</dbReference>
<evidence type="ECO:0000256" key="1">
    <source>
        <dbReference type="SAM" id="SignalP"/>
    </source>
</evidence>
<feature type="signal peptide" evidence="1">
    <location>
        <begin position="1"/>
        <end position="26"/>
    </location>
</feature>
<organism evidence="2 3">
    <name type="scientific">Theobroma cacao</name>
    <name type="common">Cacao</name>
    <name type="synonym">Cocoa</name>
    <dbReference type="NCBI Taxonomy" id="3641"/>
    <lineage>
        <taxon>Eukaryota</taxon>
        <taxon>Viridiplantae</taxon>
        <taxon>Streptophyta</taxon>
        <taxon>Embryophyta</taxon>
        <taxon>Tracheophyta</taxon>
        <taxon>Spermatophyta</taxon>
        <taxon>Magnoliopsida</taxon>
        <taxon>eudicotyledons</taxon>
        <taxon>Gunneridae</taxon>
        <taxon>Pentapetalae</taxon>
        <taxon>rosids</taxon>
        <taxon>malvids</taxon>
        <taxon>Malvales</taxon>
        <taxon>Malvaceae</taxon>
        <taxon>Byttnerioideae</taxon>
        <taxon>Theobroma</taxon>
    </lineage>
</organism>
<keyword evidence="3" id="KW-1185">Reference proteome</keyword>
<dbReference type="Proteomes" id="UP000026915">
    <property type="component" value="Chromosome 4"/>
</dbReference>
<accession>A0A061EF02</accession>
<dbReference type="AlphaFoldDB" id="A0A061EF02"/>
<feature type="chain" id="PRO_5001601100" description="Secreted protein" evidence="1">
    <location>
        <begin position="27"/>
        <end position="75"/>
    </location>
</feature>
<evidence type="ECO:0000313" key="3">
    <source>
        <dbReference type="Proteomes" id="UP000026915"/>
    </source>
</evidence>
<name>A0A061EF02_THECC</name>
<proteinExistence type="predicted"/>